<dbReference type="EMBL" id="JBIRGH010000005">
    <property type="protein sequence ID" value="MFH8584889.1"/>
    <property type="molecule type" value="Genomic_DNA"/>
</dbReference>
<keyword evidence="2" id="KW-1185">Reference proteome</keyword>
<accession>A0ABW7RD34</accession>
<sequence length="135" mass="14900">MNFEVREPRFRLPAERRWPPLPEPEDHHEWLTARCWLGCRREAVRVMWVGSARLPGGEVPLYACADDIAWLDAMARDALHRGDRQPFACSETIPVPGAASGAVAPYAGRQLCAHAATRRSGGKTCCAACGAQLYL</sequence>
<organism evidence="1 2">
    <name type="scientific">Streptomyces celluloflavus</name>
    <dbReference type="NCBI Taxonomy" id="58344"/>
    <lineage>
        <taxon>Bacteria</taxon>
        <taxon>Bacillati</taxon>
        <taxon>Actinomycetota</taxon>
        <taxon>Actinomycetes</taxon>
        <taxon>Kitasatosporales</taxon>
        <taxon>Streptomycetaceae</taxon>
        <taxon>Streptomyces</taxon>
    </lineage>
</organism>
<proteinExistence type="predicted"/>
<dbReference type="Proteomes" id="UP001610990">
    <property type="component" value="Unassembled WGS sequence"/>
</dbReference>
<name>A0ABW7RD34_9ACTN</name>
<evidence type="ECO:0000313" key="2">
    <source>
        <dbReference type="Proteomes" id="UP001610990"/>
    </source>
</evidence>
<protein>
    <submittedName>
        <fullName evidence="1">Uncharacterized protein</fullName>
    </submittedName>
</protein>
<reference evidence="1 2" key="1">
    <citation type="submission" date="2024-10" db="EMBL/GenBank/DDBJ databases">
        <title>The Natural Products Discovery Center: Release of the First 8490 Sequenced Strains for Exploring Actinobacteria Biosynthetic Diversity.</title>
        <authorList>
            <person name="Kalkreuter E."/>
            <person name="Kautsar S.A."/>
            <person name="Yang D."/>
            <person name="Bader C.D."/>
            <person name="Teijaro C.N."/>
            <person name="Fluegel L."/>
            <person name="Davis C.M."/>
            <person name="Simpson J.R."/>
            <person name="Lauterbach L."/>
            <person name="Steele A.D."/>
            <person name="Gui C."/>
            <person name="Meng S."/>
            <person name="Li G."/>
            <person name="Viehrig K."/>
            <person name="Ye F."/>
            <person name="Su P."/>
            <person name="Kiefer A.F."/>
            <person name="Nichols A."/>
            <person name="Cepeda A.J."/>
            <person name="Yan W."/>
            <person name="Fan B."/>
            <person name="Jiang Y."/>
            <person name="Adhikari A."/>
            <person name="Zheng C.-J."/>
            <person name="Schuster L."/>
            <person name="Cowan T.M."/>
            <person name="Smanski M.J."/>
            <person name="Chevrette M.G."/>
            <person name="De Carvalho L.P.S."/>
            <person name="Shen B."/>
        </authorList>
    </citation>
    <scope>NUCLEOTIDE SEQUENCE [LARGE SCALE GENOMIC DNA]</scope>
    <source>
        <strain evidence="1 2">NPDC018013</strain>
    </source>
</reference>
<gene>
    <name evidence="1" type="ORF">ACH4GP_10895</name>
</gene>
<comment type="caution">
    <text evidence="1">The sequence shown here is derived from an EMBL/GenBank/DDBJ whole genome shotgun (WGS) entry which is preliminary data.</text>
</comment>
<dbReference type="RefSeq" id="WP_397672074.1">
    <property type="nucleotide sequence ID" value="NZ_JBIRGH010000005.1"/>
</dbReference>
<evidence type="ECO:0000313" key="1">
    <source>
        <dbReference type="EMBL" id="MFH8584889.1"/>
    </source>
</evidence>